<name>A0A2P5FLE7_TREOI</name>
<sequence>ILERVGDMAYRLALPPRLSEVHNIFHVSTLRKYLADPSHVLSYEPLHLRKDLTFDEVPVRIFEIKEKELRNKKIKLVKVLWGYHAMEEATWEREDKIRARYPNLFGKL</sequence>
<dbReference type="OrthoDB" id="1738613at2759"/>
<dbReference type="InParanoid" id="A0A2P5FLE7"/>
<comment type="caution">
    <text evidence="2">The sequence shown here is derived from an EMBL/GenBank/DDBJ whole genome shotgun (WGS) entry which is preliminary data.</text>
</comment>
<feature type="non-terminal residue" evidence="2">
    <location>
        <position position="1"/>
    </location>
</feature>
<reference evidence="3" key="1">
    <citation type="submission" date="2016-06" db="EMBL/GenBank/DDBJ databases">
        <title>Parallel loss of symbiosis genes in relatives of nitrogen-fixing non-legume Parasponia.</title>
        <authorList>
            <person name="Van Velzen R."/>
            <person name="Holmer R."/>
            <person name="Bu F."/>
            <person name="Rutten L."/>
            <person name="Van Zeijl A."/>
            <person name="Liu W."/>
            <person name="Santuari L."/>
            <person name="Cao Q."/>
            <person name="Sharma T."/>
            <person name="Shen D."/>
            <person name="Roswanjaya Y."/>
            <person name="Wardhani T."/>
            <person name="Kalhor M.S."/>
            <person name="Jansen J."/>
            <person name="Van den Hoogen J."/>
            <person name="Gungor B."/>
            <person name="Hartog M."/>
            <person name="Hontelez J."/>
            <person name="Verver J."/>
            <person name="Yang W.-C."/>
            <person name="Schijlen E."/>
            <person name="Repin R."/>
            <person name="Schilthuizen M."/>
            <person name="Schranz E."/>
            <person name="Heidstra R."/>
            <person name="Miyata K."/>
            <person name="Fedorova E."/>
            <person name="Kohlen W."/>
            <person name="Bisseling T."/>
            <person name="Smit S."/>
            <person name="Geurts R."/>
        </authorList>
    </citation>
    <scope>NUCLEOTIDE SEQUENCE [LARGE SCALE GENOMIC DNA]</scope>
    <source>
        <strain evidence="3">cv. RG33-2</strain>
    </source>
</reference>
<proteinExistence type="predicted"/>
<gene>
    <name evidence="2" type="ORF">TorRG33x02_055250</name>
</gene>
<accession>A0A2P5FLE7</accession>
<evidence type="ECO:0000259" key="1">
    <source>
        <dbReference type="Pfam" id="PF24626"/>
    </source>
</evidence>
<dbReference type="PANTHER" id="PTHR46148">
    <property type="entry name" value="CHROMO DOMAIN-CONTAINING PROTEIN"/>
    <property type="match status" value="1"/>
</dbReference>
<dbReference type="EMBL" id="JXTC01000023">
    <property type="protein sequence ID" value="PON98625.1"/>
    <property type="molecule type" value="Genomic_DNA"/>
</dbReference>
<organism evidence="2 3">
    <name type="scientific">Trema orientale</name>
    <name type="common">Charcoal tree</name>
    <name type="synonym">Celtis orientalis</name>
    <dbReference type="NCBI Taxonomy" id="63057"/>
    <lineage>
        <taxon>Eukaryota</taxon>
        <taxon>Viridiplantae</taxon>
        <taxon>Streptophyta</taxon>
        <taxon>Embryophyta</taxon>
        <taxon>Tracheophyta</taxon>
        <taxon>Spermatophyta</taxon>
        <taxon>Magnoliopsida</taxon>
        <taxon>eudicotyledons</taxon>
        <taxon>Gunneridae</taxon>
        <taxon>Pentapetalae</taxon>
        <taxon>rosids</taxon>
        <taxon>fabids</taxon>
        <taxon>Rosales</taxon>
        <taxon>Cannabaceae</taxon>
        <taxon>Trema</taxon>
    </lineage>
</organism>
<feature type="domain" description="Tf2-1-like SH3-like" evidence="1">
    <location>
        <begin position="1"/>
        <end position="33"/>
    </location>
</feature>
<protein>
    <submittedName>
        <fullName evidence="2">Chromo domain containing protein</fullName>
    </submittedName>
</protein>
<dbReference type="Proteomes" id="UP000237000">
    <property type="component" value="Unassembled WGS sequence"/>
</dbReference>
<dbReference type="InterPro" id="IPR056924">
    <property type="entry name" value="SH3_Tf2-1"/>
</dbReference>
<evidence type="ECO:0000313" key="2">
    <source>
        <dbReference type="EMBL" id="PON98625.1"/>
    </source>
</evidence>
<evidence type="ECO:0000313" key="3">
    <source>
        <dbReference type="Proteomes" id="UP000237000"/>
    </source>
</evidence>
<dbReference type="AlphaFoldDB" id="A0A2P5FLE7"/>
<dbReference type="Pfam" id="PF24626">
    <property type="entry name" value="SH3_Tf2-1"/>
    <property type="match status" value="1"/>
</dbReference>
<keyword evidence="3" id="KW-1185">Reference proteome</keyword>
<dbReference type="PANTHER" id="PTHR46148:SF60">
    <property type="entry name" value="CHROMO DOMAIN-CONTAINING PROTEIN"/>
    <property type="match status" value="1"/>
</dbReference>